<comment type="caution">
    <text evidence="7">The sequence shown here is derived from an EMBL/GenBank/DDBJ whole genome shotgun (WGS) entry which is preliminary data.</text>
</comment>
<dbReference type="Gene3D" id="3.40.640.10">
    <property type="entry name" value="Type I PLP-dependent aspartate aminotransferase-like (Major domain)"/>
    <property type="match status" value="1"/>
</dbReference>
<dbReference type="SUPFAM" id="SSF53383">
    <property type="entry name" value="PLP-dependent transferases"/>
    <property type="match status" value="1"/>
</dbReference>
<dbReference type="EMBL" id="JAASRN010000009">
    <property type="protein sequence ID" value="NIK74868.1"/>
    <property type="molecule type" value="Genomic_DNA"/>
</dbReference>
<protein>
    <submittedName>
        <fullName evidence="7">Glutamate/tyrosine decarboxylase-like PLP-dependent enzyme</fullName>
    </submittedName>
</protein>
<dbReference type="Gene3D" id="3.90.1150.10">
    <property type="entry name" value="Aspartate Aminotransferase, domain 1"/>
    <property type="match status" value="1"/>
</dbReference>
<dbReference type="RefSeq" id="WP_166921064.1">
    <property type="nucleotide sequence ID" value="NZ_JAASRN010000009.1"/>
</dbReference>
<dbReference type="InterPro" id="IPR002129">
    <property type="entry name" value="PyrdxlP-dep_de-COase"/>
</dbReference>
<name>A0A846MT22_9BACT</name>
<evidence type="ECO:0000313" key="8">
    <source>
        <dbReference type="Proteomes" id="UP000537126"/>
    </source>
</evidence>
<dbReference type="PANTHER" id="PTHR42735:SF6">
    <property type="entry name" value="SPHINGOSINE-1-PHOSPHATE LYASE 1"/>
    <property type="match status" value="1"/>
</dbReference>
<dbReference type="InterPro" id="IPR015422">
    <property type="entry name" value="PyrdxlP-dep_Trfase_small"/>
</dbReference>
<keyword evidence="2 5" id="KW-0663">Pyridoxal phosphate</keyword>
<accession>A0A846MT22</accession>
<evidence type="ECO:0000256" key="1">
    <source>
        <dbReference type="ARBA" id="ARBA00001933"/>
    </source>
</evidence>
<evidence type="ECO:0000313" key="7">
    <source>
        <dbReference type="EMBL" id="NIK74868.1"/>
    </source>
</evidence>
<evidence type="ECO:0000256" key="6">
    <source>
        <dbReference type="RuleBase" id="RU000382"/>
    </source>
</evidence>
<proteinExistence type="inferred from homology"/>
<dbReference type="InterPro" id="IPR015421">
    <property type="entry name" value="PyrdxlP-dep_Trfase_major"/>
</dbReference>
<dbReference type="GO" id="GO:0016830">
    <property type="term" value="F:carbon-carbon lyase activity"/>
    <property type="evidence" value="ECO:0007669"/>
    <property type="project" value="InterPro"/>
</dbReference>
<dbReference type="GO" id="GO:0019752">
    <property type="term" value="P:carboxylic acid metabolic process"/>
    <property type="evidence" value="ECO:0007669"/>
    <property type="project" value="InterPro"/>
</dbReference>
<keyword evidence="8" id="KW-1185">Reference proteome</keyword>
<evidence type="ECO:0000256" key="5">
    <source>
        <dbReference type="PIRSR" id="PIRSR602129-50"/>
    </source>
</evidence>
<organism evidence="7 8">
    <name type="scientific">Thermonema lapsum</name>
    <dbReference type="NCBI Taxonomy" id="28195"/>
    <lineage>
        <taxon>Bacteria</taxon>
        <taxon>Pseudomonadati</taxon>
        <taxon>Bacteroidota</taxon>
        <taxon>Cytophagia</taxon>
        <taxon>Cytophagales</taxon>
        <taxon>Thermonemataceae</taxon>
        <taxon>Thermonema</taxon>
    </lineage>
</organism>
<dbReference type="AlphaFoldDB" id="A0A846MT22"/>
<keyword evidence="3 6" id="KW-0456">Lyase</keyword>
<dbReference type="Pfam" id="PF00282">
    <property type="entry name" value="Pyridoxal_deC"/>
    <property type="match status" value="1"/>
</dbReference>
<comment type="similarity">
    <text evidence="4">Belongs to the group II decarboxylase family. Sphingosine-1-phosphate lyase subfamily.</text>
</comment>
<reference evidence="7 8" key="1">
    <citation type="submission" date="2020-03" db="EMBL/GenBank/DDBJ databases">
        <title>Genomic Encyclopedia of Type Strains, Phase IV (KMG-IV): sequencing the most valuable type-strain genomes for metagenomic binning, comparative biology and taxonomic classification.</title>
        <authorList>
            <person name="Goeker M."/>
        </authorList>
    </citation>
    <scope>NUCLEOTIDE SEQUENCE [LARGE SCALE GENOMIC DNA]</scope>
    <source>
        <strain evidence="7 8">DSM 5718</strain>
    </source>
</reference>
<evidence type="ECO:0000256" key="4">
    <source>
        <dbReference type="ARBA" id="ARBA00038302"/>
    </source>
</evidence>
<evidence type="ECO:0000256" key="2">
    <source>
        <dbReference type="ARBA" id="ARBA00022898"/>
    </source>
</evidence>
<feature type="modified residue" description="N6-(pyridoxal phosphate)lysine" evidence="5">
    <location>
        <position position="264"/>
    </location>
</feature>
<dbReference type="PANTHER" id="PTHR42735">
    <property type="match status" value="1"/>
</dbReference>
<sequence length="418" mass="47913">MYWERYTHHRIKERILQALKENINYNEYPILGVPATYLDEEEFYPDAPFLENAPFMQTLIANPNHIGVHTLDNGRSLKIFKGTQAIERELIEIVSEQVFQGEPKQQDGYIASGGTEANIQAVWIYRNYFQKEFGAAPHEIGVVYSDDTHYSIPKAANLLGLPSIIIPVEESSRLIQQEALEAKITEANEQGVRYFIIISNLSTTMFGSVDPVNVYTDFFVKHKLPFKLHIDGAFGGFIFPFVNRDPLYSFKNPHVTSIATDGHKMLQAPYGTGIFMIRKGYFDYVVTPQAQYIPGLDYTLCGSRSGANAVAVWMILRRYGSEGWKAKMEELLYRTDDLCASLDELGVKYYRHPNINIVAIRAEYVPVALAQKYFLVADSYQRAPKWWKIVVMPHVRQGFIDRFLEELAIHIKSKEMQL</sequence>
<dbReference type="Proteomes" id="UP000537126">
    <property type="component" value="Unassembled WGS sequence"/>
</dbReference>
<dbReference type="InterPro" id="IPR050477">
    <property type="entry name" value="GrpII_AminoAcid_Decarb"/>
</dbReference>
<evidence type="ECO:0000256" key="3">
    <source>
        <dbReference type="ARBA" id="ARBA00023239"/>
    </source>
</evidence>
<dbReference type="InterPro" id="IPR015424">
    <property type="entry name" value="PyrdxlP-dep_Trfase"/>
</dbReference>
<dbReference type="GO" id="GO:0030170">
    <property type="term" value="F:pyridoxal phosphate binding"/>
    <property type="evidence" value="ECO:0007669"/>
    <property type="project" value="InterPro"/>
</dbReference>
<comment type="cofactor">
    <cofactor evidence="1 5 6">
        <name>pyridoxal 5'-phosphate</name>
        <dbReference type="ChEBI" id="CHEBI:597326"/>
    </cofactor>
</comment>
<gene>
    <name evidence="7" type="ORF">FHS56_002402</name>
</gene>